<dbReference type="AlphaFoldDB" id="A0A090GAS3"/>
<dbReference type="EMBL" id="CCNE01000056">
    <property type="protein sequence ID" value="CDX61146.1"/>
    <property type="molecule type" value="Genomic_DNA"/>
</dbReference>
<dbReference type="Proteomes" id="UP000046122">
    <property type="component" value="Unassembled WGS sequence"/>
</dbReference>
<sequence>MCRQHAALVAELFRFGAVLFQALTLAAPSRIV</sequence>
<evidence type="ECO:0000313" key="2">
    <source>
        <dbReference type="Proteomes" id="UP000046122"/>
    </source>
</evidence>
<evidence type="ECO:0000313" key="1">
    <source>
        <dbReference type="EMBL" id="CDX61146.1"/>
    </source>
</evidence>
<organism evidence="1 2">
    <name type="scientific">Mesorhizobium plurifarium</name>
    <dbReference type="NCBI Taxonomy" id="69974"/>
    <lineage>
        <taxon>Bacteria</taxon>
        <taxon>Pseudomonadati</taxon>
        <taxon>Pseudomonadota</taxon>
        <taxon>Alphaproteobacteria</taxon>
        <taxon>Hyphomicrobiales</taxon>
        <taxon>Phyllobacteriaceae</taxon>
        <taxon>Mesorhizobium</taxon>
    </lineage>
</organism>
<proteinExistence type="predicted"/>
<protein>
    <submittedName>
        <fullName evidence="1">Uncharacterized protein</fullName>
    </submittedName>
</protein>
<name>A0A090GAS3_MESPL</name>
<accession>A0A090GAS3</accession>
<gene>
    <name evidence="1" type="ORF">MPL3365_60009</name>
</gene>
<reference evidence="1 2" key="1">
    <citation type="submission" date="2014-08" db="EMBL/GenBank/DDBJ databases">
        <authorList>
            <person name="Moulin Lionel"/>
        </authorList>
    </citation>
    <scope>NUCLEOTIDE SEQUENCE [LARGE SCALE GENOMIC DNA]</scope>
</reference>